<dbReference type="InterPro" id="IPR054712">
    <property type="entry name" value="Cas3-like_dom"/>
</dbReference>
<dbReference type="EMBL" id="RLII01000012">
    <property type="protein sequence ID" value="RXE58876.1"/>
    <property type="molecule type" value="Genomic_DNA"/>
</dbReference>
<dbReference type="PANTHER" id="PTHR47959:SF16">
    <property type="entry name" value="CRISPR-ASSOCIATED NUCLEASE_HELICASE CAS3-RELATED"/>
    <property type="match status" value="1"/>
</dbReference>
<dbReference type="InterPro" id="IPR038257">
    <property type="entry name" value="CRISPR-assoc_Cas3_HD_sf"/>
</dbReference>
<keyword evidence="12" id="KW-0255">Endonuclease</keyword>
<gene>
    <name evidence="12" type="ORF">EFD62_10455</name>
</gene>
<dbReference type="GO" id="GO:0016787">
    <property type="term" value="F:hydrolase activity"/>
    <property type="evidence" value="ECO:0007669"/>
    <property type="project" value="UniProtKB-KW"/>
</dbReference>
<evidence type="ECO:0000313" key="12">
    <source>
        <dbReference type="EMBL" id="RXE58876.1"/>
    </source>
</evidence>
<keyword evidence="9" id="KW-0051">Antiviral defense</keyword>
<comment type="similarity">
    <text evidence="2">In the central section; belongs to the CRISPR-associated helicase Cas3 family.</text>
</comment>
<dbReference type="PANTHER" id="PTHR47959">
    <property type="entry name" value="ATP-DEPENDENT RNA HELICASE RHLE-RELATED"/>
    <property type="match status" value="1"/>
</dbReference>
<dbReference type="CDD" id="cd09641">
    <property type="entry name" value="Cas3''_I"/>
    <property type="match status" value="1"/>
</dbReference>
<name>A0A4Q0I3Q2_9FIRM</name>
<evidence type="ECO:0000256" key="10">
    <source>
        <dbReference type="ARBA" id="ARBA00038437"/>
    </source>
</evidence>
<accession>A0A4Q0I3Q2</accession>
<dbReference type="GO" id="GO:0046872">
    <property type="term" value="F:metal ion binding"/>
    <property type="evidence" value="ECO:0007669"/>
    <property type="project" value="UniProtKB-KW"/>
</dbReference>
<sequence length="801" mass="94036">MAIGKVRCKNMNNANIMAKSSNSLEGINKQKLTEHISDLLEVYEKIKTGIDFENIMPGFVEYLRVICILHDLGKINVKFQQKIELANKIDEVNQKDPNSPEINRLWKRYNFIKDERHNLLSGAFLKYFFDKLSVCDDLRSVLYKSIFYHHGSYEKYLGKSFAAIEKSVFEDVEKGVLLSDEFDKTEVEEYLSSKLGFDVRFKDNNILDYDFLKYLDENFGENNANRKLYILLKGFLNLIDHLASSQEKNIEYYLPIASEKLDDLLISLLHLKCERNGKKTDKIEFNQLQKRMGDLEYSNVVTIAFTGSGKTIADYRWYGKRKIFLVPNKISGESFFFDAVEIFGSEDYVGLLHGDISLYVESYRQSIKGEDILFTSRDKTLAKNFAKPYIISTVDQILLAIFKYPGYEKVFASIYESHITVDEVHLLTPRMFLILIYFIEFAAKHMNAKFHLMTATMPDIYLQKLNSISVPFEKSNENEVIDENRKIKCMFCKDKDWVEIASSSVKNGKKVLIVKNTIDEAIKTYEQLNYLRDDGFDINLIHSRFKFKHKRDKYRGILDQEGDVWIATQMVEISLDLDFEVIISDLAPMDAIIQRMGRCNRHDHREYGEFCIIDQENKDVYKEELKKVTKKILNQYKGKILSMRDRKQLLDYYYKDPSVEKDYHNEFKEAEEDIREIYGVINARELNGEDIMFKFDPYLNIVDSKIEASKLFRKIEQNAKVLFEEDYYNAKDKPNKYKEYNMCSIQISKGMFYKLQKFNAFYIEDGFLIIKQGFCKYDQCVGLRLNSKQELEELNIQNSIL</sequence>
<dbReference type="GO" id="GO:0004519">
    <property type="term" value="F:endonuclease activity"/>
    <property type="evidence" value="ECO:0007669"/>
    <property type="project" value="UniProtKB-KW"/>
</dbReference>
<dbReference type="SUPFAM" id="SSF52540">
    <property type="entry name" value="P-loop containing nucleoside triphosphate hydrolases"/>
    <property type="match status" value="1"/>
</dbReference>
<dbReference type="GO" id="GO:0051607">
    <property type="term" value="P:defense response to virus"/>
    <property type="evidence" value="ECO:0007669"/>
    <property type="project" value="UniProtKB-KW"/>
</dbReference>
<evidence type="ECO:0000256" key="9">
    <source>
        <dbReference type="ARBA" id="ARBA00023118"/>
    </source>
</evidence>
<dbReference type="NCBIfam" id="TIGR01596">
    <property type="entry name" value="cas3_HD"/>
    <property type="match status" value="1"/>
</dbReference>
<evidence type="ECO:0000313" key="13">
    <source>
        <dbReference type="Proteomes" id="UP000289166"/>
    </source>
</evidence>
<keyword evidence="5" id="KW-0547">Nucleotide-binding</keyword>
<feature type="domain" description="HD Cas3-type" evidence="11">
    <location>
        <begin position="25"/>
        <end position="242"/>
    </location>
</feature>
<dbReference type="Proteomes" id="UP000289166">
    <property type="component" value="Unassembled WGS sequence"/>
</dbReference>
<evidence type="ECO:0000256" key="2">
    <source>
        <dbReference type="ARBA" id="ARBA00009046"/>
    </source>
</evidence>
<dbReference type="GO" id="GO:0003724">
    <property type="term" value="F:RNA helicase activity"/>
    <property type="evidence" value="ECO:0007669"/>
    <property type="project" value="TreeGrafter"/>
</dbReference>
<dbReference type="InterPro" id="IPR006474">
    <property type="entry name" value="Helicase_Cas3_CRISPR-ass_core"/>
</dbReference>
<keyword evidence="8" id="KW-0067">ATP-binding</keyword>
<keyword evidence="6" id="KW-0378">Hydrolase</keyword>
<comment type="caution">
    <text evidence="12">The sequence shown here is derived from an EMBL/GenBank/DDBJ whole genome shotgun (WGS) entry which is preliminary data.</text>
</comment>
<organism evidence="12 13">
    <name type="scientific">Acetivibrio mesophilus</name>
    <dbReference type="NCBI Taxonomy" id="2487273"/>
    <lineage>
        <taxon>Bacteria</taxon>
        <taxon>Bacillati</taxon>
        <taxon>Bacillota</taxon>
        <taxon>Clostridia</taxon>
        <taxon>Eubacteriales</taxon>
        <taxon>Oscillospiraceae</taxon>
        <taxon>Acetivibrio</taxon>
    </lineage>
</organism>
<dbReference type="Pfam" id="PF18019">
    <property type="entry name" value="Cas3_HD"/>
    <property type="match status" value="1"/>
</dbReference>
<dbReference type="Gene3D" id="3.40.50.300">
    <property type="entry name" value="P-loop containing nucleotide triphosphate hydrolases"/>
    <property type="match status" value="1"/>
</dbReference>
<dbReference type="InterPro" id="IPR006483">
    <property type="entry name" value="CRISPR-assoc_Cas3_HD"/>
</dbReference>
<dbReference type="Gene3D" id="1.10.3210.30">
    <property type="match status" value="1"/>
</dbReference>
<keyword evidence="4" id="KW-0479">Metal-binding</keyword>
<keyword evidence="3" id="KW-0540">Nuclease</keyword>
<dbReference type="NCBIfam" id="TIGR01587">
    <property type="entry name" value="cas3_core"/>
    <property type="match status" value="1"/>
</dbReference>
<reference evidence="13" key="1">
    <citation type="submission" date="2018-11" db="EMBL/GenBank/DDBJ databases">
        <title>Genome sequencing of a novel mesophilic and cellulolytic organism within the genus Hungateiclostridium.</title>
        <authorList>
            <person name="Rettenmaier R."/>
            <person name="Liebl W."/>
            <person name="Zverlov V."/>
        </authorList>
    </citation>
    <scope>NUCLEOTIDE SEQUENCE [LARGE SCALE GENOMIC DNA]</scope>
    <source>
        <strain evidence="13">N2K1</strain>
    </source>
</reference>
<keyword evidence="13" id="KW-1185">Reference proteome</keyword>
<dbReference type="GO" id="GO:0005524">
    <property type="term" value="F:ATP binding"/>
    <property type="evidence" value="ECO:0007669"/>
    <property type="project" value="UniProtKB-KW"/>
</dbReference>
<protein>
    <submittedName>
        <fullName evidence="12">CRISPR-associated helicase/endonuclease Cas3</fullName>
    </submittedName>
</protein>
<dbReference type="GO" id="GO:0005829">
    <property type="term" value="C:cytosol"/>
    <property type="evidence" value="ECO:0007669"/>
    <property type="project" value="TreeGrafter"/>
</dbReference>
<comment type="similarity">
    <text evidence="10">Belongs to the DEAD box helicase family.</text>
</comment>
<dbReference type="InterPro" id="IPR050079">
    <property type="entry name" value="DEAD_box_RNA_helicase"/>
</dbReference>
<keyword evidence="7" id="KW-0347">Helicase</keyword>
<dbReference type="InterPro" id="IPR027417">
    <property type="entry name" value="P-loop_NTPase"/>
</dbReference>
<evidence type="ECO:0000256" key="8">
    <source>
        <dbReference type="ARBA" id="ARBA00022840"/>
    </source>
</evidence>
<dbReference type="PROSITE" id="PS51643">
    <property type="entry name" value="HD_CAS3"/>
    <property type="match status" value="1"/>
</dbReference>
<dbReference type="Pfam" id="PF22590">
    <property type="entry name" value="Cas3-like_C_2"/>
    <property type="match status" value="1"/>
</dbReference>
<dbReference type="InterPro" id="IPR001650">
    <property type="entry name" value="Helicase_C-like"/>
</dbReference>
<evidence type="ECO:0000259" key="11">
    <source>
        <dbReference type="PROSITE" id="PS51643"/>
    </source>
</evidence>
<evidence type="ECO:0000256" key="5">
    <source>
        <dbReference type="ARBA" id="ARBA00022741"/>
    </source>
</evidence>
<evidence type="ECO:0000256" key="3">
    <source>
        <dbReference type="ARBA" id="ARBA00022722"/>
    </source>
</evidence>
<dbReference type="AlphaFoldDB" id="A0A4Q0I3Q2"/>
<dbReference type="OrthoDB" id="9810236at2"/>
<dbReference type="SMART" id="SM00490">
    <property type="entry name" value="HELICc"/>
    <property type="match status" value="1"/>
</dbReference>
<evidence type="ECO:0000256" key="7">
    <source>
        <dbReference type="ARBA" id="ARBA00022806"/>
    </source>
</evidence>
<evidence type="ECO:0000256" key="6">
    <source>
        <dbReference type="ARBA" id="ARBA00022801"/>
    </source>
</evidence>
<evidence type="ECO:0000256" key="4">
    <source>
        <dbReference type="ARBA" id="ARBA00022723"/>
    </source>
</evidence>
<proteinExistence type="inferred from homology"/>
<evidence type="ECO:0000256" key="1">
    <source>
        <dbReference type="ARBA" id="ARBA00006847"/>
    </source>
</evidence>
<comment type="similarity">
    <text evidence="1">In the N-terminal section; belongs to the CRISPR-associated nuclease Cas3-HD family.</text>
</comment>